<comment type="caution">
    <text evidence="1">The sequence shown here is derived from an EMBL/GenBank/DDBJ whole genome shotgun (WGS) entry which is preliminary data.</text>
</comment>
<proteinExistence type="predicted"/>
<keyword evidence="2" id="KW-1185">Reference proteome</keyword>
<reference evidence="1" key="1">
    <citation type="submission" date="2021-04" db="EMBL/GenBank/DDBJ databases">
        <title>Microbacterium tenobrionis sp. nov. and Microbacterium allomyrinae sp. nov., isolated from larvae of Tenobrio molitor and Allomyrina dichotoma, respectively.</title>
        <authorList>
            <person name="Lee S.D."/>
        </authorList>
    </citation>
    <scope>NUCLEOTIDE SEQUENCE</scope>
    <source>
        <strain evidence="1">YMB-B2</strain>
    </source>
</reference>
<evidence type="ECO:0000313" key="2">
    <source>
        <dbReference type="Proteomes" id="UP001139289"/>
    </source>
</evidence>
<name>A0A9X1RZV0_9MICO</name>
<gene>
    <name evidence="1" type="ORF">KEC56_10655</name>
</gene>
<dbReference type="Proteomes" id="UP001139289">
    <property type="component" value="Unassembled WGS sequence"/>
</dbReference>
<dbReference type="RefSeq" id="WP_175986217.1">
    <property type="nucleotide sequence ID" value="NZ_JAGTTM010000003.1"/>
</dbReference>
<dbReference type="EMBL" id="JAGTTM010000003">
    <property type="protein sequence ID" value="MCC2029966.1"/>
    <property type="molecule type" value="Genomic_DNA"/>
</dbReference>
<evidence type="ECO:0000313" key="1">
    <source>
        <dbReference type="EMBL" id="MCC2029966.1"/>
    </source>
</evidence>
<sequence length="136" mass="13961">MAQNLIRQAEFGGAIPDTHAAKQAVVASEPLLIADLIAPHSGELGVSAEVHGVLDGILEELRANALTDASARNVQSRSALASISLPLTLQGLLNAEVGLALELMFGALPPERWAAVPAVSYAVAPDLTRAPVGGLL</sequence>
<protein>
    <submittedName>
        <fullName evidence="1">Uncharacterized protein</fullName>
    </submittedName>
</protein>
<organism evidence="1 2">
    <name type="scientific">Microbacterium tenebrionis</name>
    <dbReference type="NCBI Taxonomy" id="2830665"/>
    <lineage>
        <taxon>Bacteria</taxon>
        <taxon>Bacillati</taxon>
        <taxon>Actinomycetota</taxon>
        <taxon>Actinomycetes</taxon>
        <taxon>Micrococcales</taxon>
        <taxon>Microbacteriaceae</taxon>
        <taxon>Microbacterium</taxon>
    </lineage>
</organism>
<dbReference type="AlphaFoldDB" id="A0A9X1RZV0"/>
<accession>A0A9X1RZV0</accession>